<dbReference type="Proteomes" id="UP000285310">
    <property type="component" value="Unassembled WGS sequence"/>
</dbReference>
<feature type="transmembrane region" description="Helical" evidence="1">
    <location>
        <begin position="65"/>
        <end position="88"/>
    </location>
</feature>
<keyword evidence="1" id="KW-0812">Transmembrane</keyword>
<evidence type="ECO:0008006" key="4">
    <source>
        <dbReference type="Google" id="ProtNLM"/>
    </source>
</evidence>
<dbReference type="RefSeq" id="WP_148070964.1">
    <property type="nucleotide sequence ID" value="NZ_AYKG01000029.1"/>
</dbReference>
<feature type="transmembrane region" description="Helical" evidence="1">
    <location>
        <begin position="139"/>
        <end position="158"/>
    </location>
</feature>
<reference evidence="2 3" key="1">
    <citation type="submission" date="2013-10" db="EMBL/GenBank/DDBJ databases">
        <title>Salinisphaera japonica YTM-1 Genome Sequencing.</title>
        <authorList>
            <person name="Lai Q."/>
            <person name="Li C."/>
            <person name="Shao Z."/>
        </authorList>
    </citation>
    <scope>NUCLEOTIDE SEQUENCE [LARGE SCALE GENOMIC DNA]</scope>
    <source>
        <strain evidence="2 3">YTM-1</strain>
    </source>
</reference>
<protein>
    <recommendedName>
        <fullName evidence="4">DUF2254 domain-containing protein</fullName>
    </recommendedName>
</protein>
<accession>A0A423PNS9</accession>
<keyword evidence="1" id="KW-0472">Membrane</keyword>
<organism evidence="2 3">
    <name type="scientific">Salinisphaera japonica YTM-1</name>
    <dbReference type="NCBI Taxonomy" id="1209778"/>
    <lineage>
        <taxon>Bacteria</taxon>
        <taxon>Pseudomonadati</taxon>
        <taxon>Pseudomonadota</taxon>
        <taxon>Gammaproteobacteria</taxon>
        <taxon>Salinisphaerales</taxon>
        <taxon>Salinisphaeraceae</taxon>
        <taxon>Salinisphaera</taxon>
    </lineage>
</organism>
<name>A0A423PNS9_9GAMM</name>
<dbReference type="InterPro" id="IPR018723">
    <property type="entry name" value="DUF2254_membrane"/>
</dbReference>
<sequence>MRARFFEFVELARSSFWYLPSMMMAAGLALFALTLAIDKLGITGGFVAAVFYSGGVNNAASLLQTLTGAMVAIATVVFSTMMVVLTLATSQFGHRLIRSFMRDRANQAVLGIFLATFVFCLLVFHMVGNDADNTFVPGVSLTVGFVLAIFSTCTLIYFTHHMASLVAAPEVLEAVGSEFDAAIARVYPARAAGDDRSKRRMSYQPTGTPRDEVVCPQAGYIQVIGVAALCDLAAKHDIVIESVVTYGDHVVAGLALARIHGGVIDDSIRAAVARQYVVGDERLTDHDLLFAINQVAEVGVRALSPALNNPYTAMDCINRIAASLADVLSRGLPDLAHVDDKGTPRFLLDLPDFASLLDGAFTPLRNYGSTSIQTMMQLLLTIEKLAELARRDVEQNALRRLGLLRFHTSPRQALFYGKTRRSPRRAVILRQWARTL</sequence>
<comment type="caution">
    <text evidence="2">The sequence shown here is derived from an EMBL/GenBank/DDBJ whole genome shotgun (WGS) entry which is preliminary data.</text>
</comment>
<dbReference type="InParanoid" id="A0A423PNS9"/>
<feature type="transmembrane region" description="Helical" evidence="1">
    <location>
        <begin position="108"/>
        <end position="127"/>
    </location>
</feature>
<proteinExistence type="predicted"/>
<gene>
    <name evidence="2" type="ORF">SAJA_09965</name>
</gene>
<evidence type="ECO:0000313" key="3">
    <source>
        <dbReference type="Proteomes" id="UP000285310"/>
    </source>
</evidence>
<dbReference type="AlphaFoldDB" id="A0A423PNS9"/>
<keyword evidence="1" id="KW-1133">Transmembrane helix</keyword>
<dbReference type="Pfam" id="PF10011">
    <property type="entry name" value="DUF2254"/>
    <property type="match status" value="1"/>
</dbReference>
<keyword evidence="3" id="KW-1185">Reference proteome</keyword>
<evidence type="ECO:0000313" key="2">
    <source>
        <dbReference type="EMBL" id="ROO27212.1"/>
    </source>
</evidence>
<feature type="non-terminal residue" evidence="2">
    <location>
        <position position="436"/>
    </location>
</feature>
<dbReference type="OrthoDB" id="2955631at2"/>
<evidence type="ECO:0000256" key="1">
    <source>
        <dbReference type="SAM" id="Phobius"/>
    </source>
</evidence>
<dbReference type="EMBL" id="AYKG01000029">
    <property type="protein sequence ID" value="ROO27212.1"/>
    <property type="molecule type" value="Genomic_DNA"/>
</dbReference>